<sequence>MFLKRLKSNGKLPAIPEGCYLGSLTTTGGNSVPYGTGESAVLPLVLPQLYQLFFSLSLKRNDEITRVNADRLKKKHWTEVIRCDTFEANRY</sequence>
<comment type="caution">
    <text evidence="1">The sequence shown here is derived from an EMBL/GenBank/DDBJ whole genome shotgun (WGS) entry which is preliminary data.</text>
</comment>
<dbReference type="EMBL" id="QAAD01000007">
    <property type="protein sequence ID" value="PTN08755.1"/>
    <property type="molecule type" value="Genomic_DNA"/>
</dbReference>
<organism evidence="1 2">
    <name type="scientific">Mangrovibacterium marinum</name>
    <dbReference type="NCBI Taxonomy" id="1639118"/>
    <lineage>
        <taxon>Bacteria</taxon>
        <taxon>Pseudomonadati</taxon>
        <taxon>Bacteroidota</taxon>
        <taxon>Bacteroidia</taxon>
        <taxon>Marinilabiliales</taxon>
        <taxon>Prolixibacteraceae</taxon>
        <taxon>Mangrovibacterium</taxon>
    </lineage>
</organism>
<dbReference type="AlphaFoldDB" id="A0A2T5C256"/>
<dbReference type="Proteomes" id="UP000243525">
    <property type="component" value="Unassembled WGS sequence"/>
</dbReference>
<gene>
    <name evidence="1" type="ORF">C8N47_107115</name>
</gene>
<proteinExistence type="predicted"/>
<accession>A0A2T5C256</accession>
<name>A0A2T5C256_9BACT</name>
<evidence type="ECO:0000313" key="2">
    <source>
        <dbReference type="Proteomes" id="UP000243525"/>
    </source>
</evidence>
<keyword evidence="2" id="KW-1185">Reference proteome</keyword>
<evidence type="ECO:0000313" key="1">
    <source>
        <dbReference type="EMBL" id="PTN08755.1"/>
    </source>
</evidence>
<reference evidence="1 2" key="1">
    <citation type="submission" date="2018-04" db="EMBL/GenBank/DDBJ databases">
        <title>Genomic Encyclopedia of Archaeal and Bacterial Type Strains, Phase II (KMG-II): from individual species to whole genera.</title>
        <authorList>
            <person name="Goeker M."/>
        </authorList>
    </citation>
    <scope>NUCLEOTIDE SEQUENCE [LARGE SCALE GENOMIC DNA]</scope>
    <source>
        <strain evidence="1 2">DSM 28823</strain>
    </source>
</reference>
<protein>
    <submittedName>
        <fullName evidence="1">Uncharacterized protein</fullName>
    </submittedName>
</protein>